<sequence length="175" mass="19486">MPHATLLSSPHARRGTLPDVERFQGRRQRAAGNRVLSGDCRCGRSGTGEVGGALCQLWQVYARGAPGDKQKEIQEFVKAGALRLLSGVIVSSEDLEILRQCLLGLQTLLRHDADGTWGKEFRQLGGLDKVQRILEMPKIPRPEPETDFLFNWGPVLIEEDCIEFANDILTMFQTT</sequence>
<protein>
    <submittedName>
        <fullName evidence="1">Uncharacterized protein</fullName>
    </submittedName>
</protein>
<accession>A0A0G4GL77</accession>
<dbReference type="EMBL" id="CDMZ01001324">
    <property type="protein sequence ID" value="CEM30784.1"/>
    <property type="molecule type" value="Genomic_DNA"/>
</dbReference>
<gene>
    <name evidence="1" type="ORF">Cvel_22414</name>
</gene>
<evidence type="ECO:0000313" key="1">
    <source>
        <dbReference type="EMBL" id="CEM30784.1"/>
    </source>
</evidence>
<name>A0A0G4GL77_9ALVE</name>
<organism evidence="1">
    <name type="scientific">Chromera velia CCMP2878</name>
    <dbReference type="NCBI Taxonomy" id="1169474"/>
    <lineage>
        <taxon>Eukaryota</taxon>
        <taxon>Sar</taxon>
        <taxon>Alveolata</taxon>
        <taxon>Colpodellida</taxon>
        <taxon>Chromeraceae</taxon>
        <taxon>Chromera</taxon>
    </lineage>
</organism>
<dbReference type="AlphaFoldDB" id="A0A0G4GL77"/>
<reference evidence="1" key="1">
    <citation type="submission" date="2014-11" db="EMBL/GenBank/DDBJ databases">
        <authorList>
            <person name="Otto D Thomas"/>
            <person name="Naeem Raeece"/>
        </authorList>
    </citation>
    <scope>NUCLEOTIDE SEQUENCE</scope>
</reference>
<proteinExistence type="predicted"/>
<dbReference type="VEuPathDB" id="CryptoDB:Cvel_22414"/>